<protein>
    <submittedName>
        <fullName evidence="1">Uncharacterized protein</fullName>
    </submittedName>
</protein>
<dbReference type="EnsemblMetazoa" id="ACOM030688-RA">
    <property type="protein sequence ID" value="ACOM030688-PA.1"/>
    <property type="gene ID" value="ACOM030688"/>
</dbReference>
<dbReference type="Proteomes" id="UP000075882">
    <property type="component" value="Unassembled WGS sequence"/>
</dbReference>
<reference evidence="1" key="1">
    <citation type="submission" date="2022-08" db="UniProtKB">
        <authorList>
            <consortium name="EnsemblMetazoa"/>
        </authorList>
    </citation>
    <scope>IDENTIFICATION</scope>
</reference>
<evidence type="ECO:0000313" key="1">
    <source>
        <dbReference type="EnsemblMetazoa" id="ACOM030688-PA.1"/>
    </source>
</evidence>
<proteinExistence type="predicted"/>
<accession>A0A8W7PFQ7</accession>
<organism evidence="1">
    <name type="scientific">Anopheles coluzzii</name>
    <name type="common">African malaria mosquito</name>
    <dbReference type="NCBI Taxonomy" id="1518534"/>
    <lineage>
        <taxon>Eukaryota</taxon>
        <taxon>Metazoa</taxon>
        <taxon>Ecdysozoa</taxon>
        <taxon>Arthropoda</taxon>
        <taxon>Hexapoda</taxon>
        <taxon>Insecta</taxon>
        <taxon>Pterygota</taxon>
        <taxon>Neoptera</taxon>
        <taxon>Endopterygota</taxon>
        <taxon>Diptera</taxon>
        <taxon>Nematocera</taxon>
        <taxon>Culicoidea</taxon>
        <taxon>Culicidae</taxon>
        <taxon>Anophelinae</taxon>
        <taxon>Anopheles</taxon>
    </lineage>
</organism>
<name>A0A8W7PFQ7_ANOCL</name>
<sequence>MKMMMASRYPAKVLVVVVRLVVIPQIIVHVVLLVRSVQIVDLYVPERATTALQLLLLLPVWQIVQRDPLRVDVNFDLAAIVQHHATDHNQGGQGDPILPREVCEEKERATEGGI</sequence>
<dbReference type="AlphaFoldDB" id="A0A8W7PFQ7"/>